<dbReference type="Pfam" id="PF12832">
    <property type="entry name" value="MFS_1_like"/>
    <property type="match status" value="1"/>
</dbReference>
<sequence length="391" mass="43411">MKTTPLKLFLFFIQAIGFICTSYLPIYLLHKGYSATEVGMLLAIGPFASLLSEPIGGYVSDKIRSIKKVLLFCIAGMIFSGFVFFQLDSFTAMAILIYCLFFFLAPTGGLSDSLSQKTADKTNVSFGSIRMWGSLGYGISSITIGYLLSYLGVDNIVIPFMFFCVSLFIIGIFLTDIKVTDGSESKVNFKDAFLLLKSIRFTVFLIIVLFITLGHRANDLYLSVFIQKVGGTETTIGWAFFWGVATEVLVFFTSGYWYRKYKDLTFIIFAALLYGIRFIGMSFASSSVELIFYQLLHGVTFGVFFTVALSYVTKIVPARLQSTGHVLLISVFFGYSGMISALVGGKFIDTYSIFSLYLLIGCAAIFGAVLLMIYSKFVKVEKQTNRITSSL</sequence>
<dbReference type="GO" id="GO:0005886">
    <property type="term" value="C:plasma membrane"/>
    <property type="evidence" value="ECO:0007669"/>
    <property type="project" value="UniProtKB-SubCell"/>
</dbReference>
<evidence type="ECO:0000256" key="5">
    <source>
        <dbReference type="ARBA" id="ARBA00022692"/>
    </source>
</evidence>
<evidence type="ECO:0000256" key="2">
    <source>
        <dbReference type="ARBA" id="ARBA00022448"/>
    </source>
</evidence>
<keyword evidence="4" id="KW-0997">Cell inner membrane</keyword>
<dbReference type="Proteomes" id="UP000321363">
    <property type="component" value="Unassembled WGS sequence"/>
</dbReference>
<dbReference type="Gene3D" id="1.20.1250.20">
    <property type="entry name" value="MFS general substrate transporter like domains"/>
    <property type="match status" value="2"/>
</dbReference>
<name>A0A5C6W0J6_9BACI</name>
<keyword evidence="11" id="KW-1185">Reference proteome</keyword>
<feature type="transmembrane region" description="Helical" evidence="8">
    <location>
        <begin position="93"/>
        <end position="110"/>
    </location>
</feature>
<keyword evidence="3" id="KW-1003">Cell membrane</keyword>
<feature type="transmembrane region" description="Helical" evidence="8">
    <location>
        <begin position="194"/>
        <end position="215"/>
    </location>
</feature>
<evidence type="ECO:0000259" key="9">
    <source>
        <dbReference type="PROSITE" id="PS50850"/>
    </source>
</evidence>
<dbReference type="OrthoDB" id="1650886at2"/>
<dbReference type="PANTHER" id="PTHR23522">
    <property type="entry name" value="BLL5896 PROTEIN"/>
    <property type="match status" value="1"/>
</dbReference>
<dbReference type="RefSeq" id="WP_146948582.1">
    <property type="nucleotide sequence ID" value="NZ_VOQF01000006.1"/>
</dbReference>
<dbReference type="GO" id="GO:0015528">
    <property type="term" value="F:lactose:proton symporter activity"/>
    <property type="evidence" value="ECO:0007669"/>
    <property type="project" value="TreeGrafter"/>
</dbReference>
<dbReference type="EMBL" id="VOQF01000006">
    <property type="protein sequence ID" value="TXC90489.1"/>
    <property type="molecule type" value="Genomic_DNA"/>
</dbReference>
<reference evidence="10 11" key="1">
    <citation type="journal article" date="2005" name="Int. J. Syst. Evol. Microbiol.">
        <title>Bacillus litoralis sp. nov., isolated from a tidal flat of the Yellow Sea in Korea.</title>
        <authorList>
            <person name="Yoon J.H."/>
            <person name="Oh T.K."/>
        </authorList>
    </citation>
    <scope>NUCLEOTIDE SEQUENCE [LARGE SCALE GENOMIC DNA]</scope>
    <source>
        <strain evidence="10 11">SW-211</strain>
    </source>
</reference>
<feature type="domain" description="Major facilitator superfamily (MFS) profile" evidence="9">
    <location>
        <begin position="195"/>
        <end position="391"/>
    </location>
</feature>
<feature type="transmembrane region" description="Helical" evidence="8">
    <location>
        <begin position="324"/>
        <end position="348"/>
    </location>
</feature>
<evidence type="ECO:0000256" key="8">
    <source>
        <dbReference type="SAM" id="Phobius"/>
    </source>
</evidence>
<comment type="caution">
    <text evidence="10">The sequence shown here is derived from an EMBL/GenBank/DDBJ whole genome shotgun (WGS) entry which is preliminary data.</text>
</comment>
<dbReference type="PROSITE" id="PS50850">
    <property type="entry name" value="MFS"/>
    <property type="match status" value="1"/>
</dbReference>
<feature type="transmembrane region" description="Helical" evidence="8">
    <location>
        <begin position="235"/>
        <end position="257"/>
    </location>
</feature>
<dbReference type="InterPro" id="IPR020846">
    <property type="entry name" value="MFS_dom"/>
</dbReference>
<proteinExistence type="predicted"/>
<accession>A0A5C6W0J6</accession>
<evidence type="ECO:0000256" key="6">
    <source>
        <dbReference type="ARBA" id="ARBA00022989"/>
    </source>
</evidence>
<keyword evidence="5 8" id="KW-0812">Transmembrane</keyword>
<dbReference type="AlphaFoldDB" id="A0A5C6W0J6"/>
<evidence type="ECO:0000256" key="4">
    <source>
        <dbReference type="ARBA" id="ARBA00022519"/>
    </source>
</evidence>
<evidence type="ECO:0000313" key="10">
    <source>
        <dbReference type="EMBL" id="TXC90489.1"/>
    </source>
</evidence>
<feature type="transmembrane region" description="Helical" evidence="8">
    <location>
        <begin position="156"/>
        <end position="174"/>
    </location>
</feature>
<evidence type="ECO:0000313" key="11">
    <source>
        <dbReference type="Proteomes" id="UP000321363"/>
    </source>
</evidence>
<keyword evidence="6 8" id="KW-1133">Transmembrane helix</keyword>
<feature type="transmembrane region" description="Helical" evidence="8">
    <location>
        <begin position="354"/>
        <end position="374"/>
    </location>
</feature>
<feature type="transmembrane region" description="Helical" evidence="8">
    <location>
        <begin position="131"/>
        <end position="150"/>
    </location>
</feature>
<keyword evidence="7 8" id="KW-0472">Membrane</keyword>
<organism evidence="10 11">
    <name type="scientific">Metabacillus litoralis</name>
    <dbReference type="NCBI Taxonomy" id="152268"/>
    <lineage>
        <taxon>Bacteria</taxon>
        <taxon>Bacillati</taxon>
        <taxon>Bacillota</taxon>
        <taxon>Bacilli</taxon>
        <taxon>Bacillales</taxon>
        <taxon>Bacillaceae</taxon>
        <taxon>Metabacillus</taxon>
    </lineage>
</organism>
<evidence type="ECO:0000256" key="1">
    <source>
        <dbReference type="ARBA" id="ARBA00004429"/>
    </source>
</evidence>
<evidence type="ECO:0000256" key="3">
    <source>
        <dbReference type="ARBA" id="ARBA00022475"/>
    </source>
</evidence>
<feature type="transmembrane region" description="Helical" evidence="8">
    <location>
        <begin position="290"/>
        <end position="312"/>
    </location>
</feature>
<dbReference type="SUPFAM" id="SSF103473">
    <property type="entry name" value="MFS general substrate transporter"/>
    <property type="match status" value="1"/>
</dbReference>
<comment type="subcellular location">
    <subcellularLocation>
        <location evidence="1">Cell inner membrane</location>
        <topology evidence="1">Multi-pass membrane protein</topology>
    </subcellularLocation>
</comment>
<feature type="transmembrane region" description="Helical" evidence="8">
    <location>
        <begin position="38"/>
        <end position="57"/>
    </location>
</feature>
<feature type="transmembrane region" description="Helical" evidence="8">
    <location>
        <begin position="69"/>
        <end position="87"/>
    </location>
</feature>
<gene>
    <name evidence="10" type="ORF">FS935_11235</name>
</gene>
<evidence type="ECO:0000256" key="7">
    <source>
        <dbReference type="ARBA" id="ARBA00023136"/>
    </source>
</evidence>
<feature type="transmembrane region" description="Helical" evidence="8">
    <location>
        <begin position="7"/>
        <end position="26"/>
    </location>
</feature>
<dbReference type="InterPro" id="IPR036259">
    <property type="entry name" value="MFS_trans_sf"/>
</dbReference>
<dbReference type="InterPro" id="IPR024989">
    <property type="entry name" value="MFS_assoc_dom"/>
</dbReference>
<protein>
    <submittedName>
        <fullName evidence="10">MFS transporter</fullName>
    </submittedName>
</protein>
<dbReference type="GO" id="GO:0030395">
    <property type="term" value="F:lactose binding"/>
    <property type="evidence" value="ECO:0007669"/>
    <property type="project" value="TreeGrafter"/>
</dbReference>
<feature type="transmembrane region" description="Helical" evidence="8">
    <location>
        <begin position="264"/>
        <end position="284"/>
    </location>
</feature>
<keyword evidence="2" id="KW-0813">Transport</keyword>
<dbReference type="PANTHER" id="PTHR23522:SF10">
    <property type="entry name" value="3-PHENYLPROPIONIC ACID TRANSPORTER-RELATED"/>
    <property type="match status" value="1"/>
</dbReference>